<sequence length="148" mass="17297">MLVQLRALTIRVIHLQENAEQRLPGQLVSNKYWILNQSSHRSIRLRLEVDPARPPPPRPRPPSLRVRDRTPRREPYFNRGREAVGEWSRTRTLSSNRRRQVRIPSRYCPIRVFNLYQMTSLAPCLGDHISSRSRTLMLMTVVGARAPP</sequence>
<proteinExistence type="predicted"/>
<dbReference type="AlphaFoldDB" id="A0A4C1W2L9"/>
<evidence type="ECO:0000313" key="2">
    <source>
        <dbReference type="EMBL" id="GBP45283.1"/>
    </source>
</evidence>
<gene>
    <name evidence="2" type="ORF">EVAR_29031_1</name>
</gene>
<feature type="compositionally biased region" description="Basic and acidic residues" evidence="1">
    <location>
        <begin position="65"/>
        <end position="74"/>
    </location>
</feature>
<name>A0A4C1W2L9_EUMVA</name>
<accession>A0A4C1W2L9</accession>
<evidence type="ECO:0000256" key="1">
    <source>
        <dbReference type="SAM" id="MobiDB-lite"/>
    </source>
</evidence>
<evidence type="ECO:0000313" key="3">
    <source>
        <dbReference type="Proteomes" id="UP000299102"/>
    </source>
</evidence>
<organism evidence="2 3">
    <name type="scientific">Eumeta variegata</name>
    <name type="common">Bagworm moth</name>
    <name type="synonym">Eumeta japonica</name>
    <dbReference type="NCBI Taxonomy" id="151549"/>
    <lineage>
        <taxon>Eukaryota</taxon>
        <taxon>Metazoa</taxon>
        <taxon>Ecdysozoa</taxon>
        <taxon>Arthropoda</taxon>
        <taxon>Hexapoda</taxon>
        <taxon>Insecta</taxon>
        <taxon>Pterygota</taxon>
        <taxon>Neoptera</taxon>
        <taxon>Endopterygota</taxon>
        <taxon>Lepidoptera</taxon>
        <taxon>Glossata</taxon>
        <taxon>Ditrysia</taxon>
        <taxon>Tineoidea</taxon>
        <taxon>Psychidae</taxon>
        <taxon>Oiketicinae</taxon>
        <taxon>Eumeta</taxon>
    </lineage>
</organism>
<feature type="compositionally biased region" description="Pro residues" evidence="1">
    <location>
        <begin position="52"/>
        <end position="62"/>
    </location>
</feature>
<feature type="region of interest" description="Disordered" evidence="1">
    <location>
        <begin position="47"/>
        <end position="74"/>
    </location>
</feature>
<dbReference type="EMBL" id="BGZK01000467">
    <property type="protein sequence ID" value="GBP45283.1"/>
    <property type="molecule type" value="Genomic_DNA"/>
</dbReference>
<keyword evidence="3" id="KW-1185">Reference proteome</keyword>
<protein>
    <submittedName>
        <fullName evidence="2">Uncharacterized protein</fullName>
    </submittedName>
</protein>
<reference evidence="2 3" key="1">
    <citation type="journal article" date="2019" name="Commun. Biol.">
        <title>The bagworm genome reveals a unique fibroin gene that provides high tensile strength.</title>
        <authorList>
            <person name="Kono N."/>
            <person name="Nakamura H."/>
            <person name="Ohtoshi R."/>
            <person name="Tomita M."/>
            <person name="Numata K."/>
            <person name="Arakawa K."/>
        </authorList>
    </citation>
    <scope>NUCLEOTIDE SEQUENCE [LARGE SCALE GENOMIC DNA]</scope>
</reference>
<comment type="caution">
    <text evidence="2">The sequence shown here is derived from an EMBL/GenBank/DDBJ whole genome shotgun (WGS) entry which is preliminary data.</text>
</comment>
<dbReference type="Proteomes" id="UP000299102">
    <property type="component" value="Unassembled WGS sequence"/>
</dbReference>